<proteinExistence type="predicted"/>
<dbReference type="InterPro" id="IPR055553">
    <property type="entry name" value="DUF7129"/>
</dbReference>
<dbReference type="AlphaFoldDB" id="A0A830GAI5"/>
<dbReference type="NCBIfam" id="NF033497">
    <property type="entry name" value="rubre_like_arch"/>
    <property type="match status" value="1"/>
</dbReference>
<evidence type="ECO:0000313" key="3">
    <source>
        <dbReference type="Proteomes" id="UP000608850"/>
    </source>
</evidence>
<protein>
    <recommendedName>
        <fullName evidence="1">DUF7129 domain-containing protein</fullName>
    </recommendedName>
</protein>
<dbReference type="EMBL" id="BMOQ01000004">
    <property type="protein sequence ID" value="GGN16265.1"/>
    <property type="molecule type" value="Genomic_DNA"/>
</dbReference>
<dbReference type="Proteomes" id="UP000608850">
    <property type="component" value="Unassembled WGS sequence"/>
</dbReference>
<dbReference type="Pfam" id="PF23455">
    <property type="entry name" value="DUF7129"/>
    <property type="match status" value="1"/>
</dbReference>
<sequence>MFGSVLTIDMRPVVETEDSETYECLRCGARVVAPATRVCEGCGGPLRSLSRSRDL</sequence>
<evidence type="ECO:0000313" key="2">
    <source>
        <dbReference type="EMBL" id="GGN16265.1"/>
    </source>
</evidence>
<reference evidence="2 3" key="1">
    <citation type="journal article" date="2019" name="Int. J. Syst. Evol. Microbiol.">
        <title>The Global Catalogue of Microorganisms (GCM) 10K type strain sequencing project: providing services to taxonomists for standard genome sequencing and annotation.</title>
        <authorList>
            <consortium name="The Broad Institute Genomics Platform"/>
            <consortium name="The Broad Institute Genome Sequencing Center for Infectious Disease"/>
            <person name="Wu L."/>
            <person name="Ma J."/>
        </authorList>
    </citation>
    <scope>NUCLEOTIDE SEQUENCE [LARGE SCALE GENOMIC DNA]</scope>
    <source>
        <strain evidence="2 3">JCM 16331</strain>
    </source>
</reference>
<evidence type="ECO:0000259" key="1">
    <source>
        <dbReference type="Pfam" id="PF23455"/>
    </source>
</evidence>
<gene>
    <name evidence="2" type="ORF">GCM10009021_15960</name>
</gene>
<comment type="caution">
    <text evidence="2">The sequence shown here is derived from an EMBL/GenBank/DDBJ whole genome shotgun (WGS) entry which is preliminary data.</text>
</comment>
<organism evidence="2 3">
    <name type="scientific">Halarchaeum nitratireducens</name>
    <dbReference type="NCBI Taxonomy" id="489913"/>
    <lineage>
        <taxon>Archaea</taxon>
        <taxon>Methanobacteriati</taxon>
        <taxon>Methanobacteriota</taxon>
        <taxon>Stenosarchaea group</taxon>
        <taxon>Halobacteria</taxon>
        <taxon>Halobacteriales</taxon>
        <taxon>Halobacteriaceae</taxon>
    </lineage>
</organism>
<accession>A0A830GAI5</accession>
<name>A0A830GAI5_9EURY</name>
<feature type="domain" description="DUF7129" evidence="1">
    <location>
        <begin position="17"/>
        <end position="53"/>
    </location>
</feature>
<keyword evidence="3" id="KW-1185">Reference proteome</keyword>